<dbReference type="Proteomes" id="UP000537592">
    <property type="component" value="Unassembled WGS sequence"/>
</dbReference>
<keyword evidence="1" id="KW-0368">Histidine biosynthesis</keyword>
<dbReference type="Pfam" id="PF13393">
    <property type="entry name" value="tRNA-synt_His"/>
    <property type="match status" value="2"/>
</dbReference>
<dbReference type="GO" id="GO:0016757">
    <property type="term" value="F:glycosyltransferase activity"/>
    <property type="evidence" value="ECO:0007669"/>
    <property type="project" value="UniProtKB-KW"/>
</dbReference>
<dbReference type="EMBL" id="JACICC010000001">
    <property type="protein sequence ID" value="MBB3808217.1"/>
    <property type="molecule type" value="Genomic_DNA"/>
</dbReference>
<accession>A0A7W5Z1N4</accession>
<keyword evidence="5" id="KW-1185">Reference proteome</keyword>
<feature type="binding site" evidence="2">
    <location>
        <position position="95"/>
    </location>
    <ligand>
        <name>L-histidine</name>
        <dbReference type="ChEBI" id="CHEBI:57595"/>
    </ligand>
</feature>
<dbReference type="RefSeq" id="WP_183750244.1">
    <property type="nucleotide sequence ID" value="NZ_JACICC010000001.1"/>
</dbReference>
<feature type="binding site" evidence="2">
    <location>
        <begin position="66"/>
        <end position="68"/>
    </location>
    <ligand>
        <name>L-histidine</name>
        <dbReference type="ChEBI" id="CHEBI:57595"/>
    </ligand>
</feature>
<feature type="binding site" evidence="2">
    <location>
        <position position="106"/>
    </location>
    <ligand>
        <name>L-histidine</name>
        <dbReference type="ChEBI" id="CHEBI:57595"/>
    </ligand>
</feature>
<dbReference type="PIRSF" id="PIRSF001549">
    <property type="entry name" value="His-tRNA_synth"/>
    <property type="match status" value="1"/>
</dbReference>
<feature type="binding site" evidence="2">
    <location>
        <position position="110"/>
    </location>
    <ligand>
        <name>L-histidine</name>
        <dbReference type="ChEBI" id="CHEBI:57595"/>
    </ligand>
</feature>
<feature type="binding site" evidence="2">
    <location>
        <begin position="322"/>
        <end position="323"/>
    </location>
    <ligand>
        <name>L-histidine</name>
        <dbReference type="ChEBI" id="CHEBI:57595"/>
    </ligand>
</feature>
<comment type="caution">
    <text evidence="4">The sequence shown here is derived from an EMBL/GenBank/DDBJ whole genome shotgun (WGS) entry which is preliminary data.</text>
</comment>
<dbReference type="InterPro" id="IPR041715">
    <property type="entry name" value="HisRS-like_core"/>
</dbReference>
<sequence>MTHASRKATDRAGALLSLFSREGYRRIEPSVLQPVDAFLDLSGEDIRRHMFLTQDSDGNELCLRPDYTIPVSRDYLASRGPEAAASLSYLGPVFRQRAGRAGEFPQAGIESFGRADREAADAEVVALGFEALTGLGVANPFVRLGDVGLLCAVLDALDVSAPQRRRVLRAVAEGQPFDAANGERVAKNGSAPSDHAGLLAAIEGQDPTAARAFVEDVLSIAGISTVGGRSAGEIAERFLARAAHRNGSKLSDRQRETLARYLAIEADPDTAATEIRHLARDAQIDLDKALESFEARTGFLAARGLDVAAVSFSAGFARNLDYYTGFIVEMHDSRQPDTRPILGGGRYDSLLTHLGAPEPVPAVGFAIWIDRLDADNATGAQ</sequence>
<dbReference type="PANTHER" id="PTHR43707">
    <property type="entry name" value="HISTIDYL-TRNA SYNTHETASE"/>
    <property type="match status" value="1"/>
</dbReference>
<dbReference type="InterPro" id="IPR004516">
    <property type="entry name" value="HisRS/HisZ"/>
</dbReference>
<dbReference type="GO" id="GO:0000105">
    <property type="term" value="P:L-histidine biosynthetic process"/>
    <property type="evidence" value="ECO:0007669"/>
    <property type="project" value="UniProtKB-KW"/>
</dbReference>
<proteinExistence type="predicted"/>
<dbReference type="NCBIfam" id="NF008953">
    <property type="entry name" value="PRK12295.1-6"/>
    <property type="match status" value="1"/>
</dbReference>
<dbReference type="Gene3D" id="3.30.930.10">
    <property type="entry name" value="Bira Bifunctional Protein, Domain 2"/>
    <property type="match status" value="1"/>
</dbReference>
<keyword evidence="1" id="KW-0028">Amino-acid biosynthesis</keyword>
<name>A0A7W5Z1N4_9HYPH</name>
<evidence type="ECO:0000256" key="2">
    <source>
        <dbReference type="PIRSR" id="PIRSR001549-1"/>
    </source>
</evidence>
<feature type="domain" description="Class II Histidinyl-tRNA synthetase (HisRS)-like catalytic core" evidence="3">
    <location>
        <begin position="6"/>
        <end position="199"/>
    </location>
</feature>
<dbReference type="PANTHER" id="PTHR43707:SF1">
    <property type="entry name" value="HISTIDINE--TRNA LIGASE, MITOCHONDRIAL-RELATED"/>
    <property type="match status" value="1"/>
</dbReference>
<dbReference type="GO" id="GO:0004821">
    <property type="term" value="F:histidine-tRNA ligase activity"/>
    <property type="evidence" value="ECO:0007669"/>
    <property type="project" value="TreeGrafter"/>
</dbReference>
<organism evidence="4 5">
    <name type="scientific">Pseudochelatococcus contaminans</name>
    <dbReference type="NCBI Taxonomy" id="1538103"/>
    <lineage>
        <taxon>Bacteria</taxon>
        <taxon>Pseudomonadati</taxon>
        <taxon>Pseudomonadota</taxon>
        <taxon>Alphaproteobacteria</taxon>
        <taxon>Hyphomicrobiales</taxon>
        <taxon>Chelatococcaceae</taxon>
        <taxon>Pseudochelatococcus</taxon>
    </lineage>
</organism>
<keyword evidence="4" id="KW-0328">Glycosyltransferase</keyword>
<protein>
    <submittedName>
        <fullName evidence="4">ATP phosphoribosyltransferase regulatory subunit</fullName>
    </submittedName>
</protein>
<keyword evidence="4" id="KW-0808">Transferase</keyword>
<feature type="binding site" evidence="2">
    <location>
        <position position="318"/>
    </location>
    <ligand>
        <name>L-histidine</name>
        <dbReference type="ChEBI" id="CHEBI:57595"/>
    </ligand>
</feature>
<dbReference type="GO" id="GO:0006427">
    <property type="term" value="P:histidyl-tRNA aminoacylation"/>
    <property type="evidence" value="ECO:0007669"/>
    <property type="project" value="TreeGrafter"/>
</dbReference>
<evidence type="ECO:0000313" key="4">
    <source>
        <dbReference type="EMBL" id="MBB3808217.1"/>
    </source>
</evidence>
<dbReference type="InterPro" id="IPR045864">
    <property type="entry name" value="aa-tRNA-synth_II/BPL/LPL"/>
</dbReference>
<dbReference type="SUPFAM" id="SSF55681">
    <property type="entry name" value="Class II aaRS and biotin synthetases"/>
    <property type="match status" value="1"/>
</dbReference>
<evidence type="ECO:0000259" key="3">
    <source>
        <dbReference type="Pfam" id="PF13393"/>
    </source>
</evidence>
<evidence type="ECO:0000256" key="1">
    <source>
        <dbReference type="ARBA" id="ARBA00023102"/>
    </source>
</evidence>
<reference evidence="4 5" key="1">
    <citation type="submission" date="2020-08" db="EMBL/GenBank/DDBJ databases">
        <title>Genomic Encyclopedia of Type Strains, Phase IV (KMG-IV): sequencing the most valuable type-strain genomes for metagenomic binning, comparative biology and taxonomic classification.</title>
        <authorList>
            <person name="Goeker M."/>
        </authorList>
    </citation>
    <scope>NUCLEOTIDE SEQUENCE [LARGE SCALE GENOMIC DNA]</scope>
    <source>
        <strain evidence="4 5">DSM 28760</strain>
    </source>
</reference>
<feature type="domain" description="Class II Histidinyl-tRNA synthetase (HisRS)-like catalytic core" evidence="3">
    <location>
        <begin position="248"/>
        <end position="372"/>
    </location>
</feature>
<dbReference type="AlphaFoldDB" id="A0A7W5Z1N4"/>
<dbReference type="GO" id="GO:0005737">
    <property type="term" value="C:cytoplasm"/>
    <property type="evidence" value="ECO:0007669"/>
    <property type="project" value="InterPro"/>
</dbReference>
<gene>
    <name evidence="4" type="ORF">FHS81_000271</name>
</gene>
<evidence type="ECO:0000313" key="5">
    <source>
        <dbReference type="Proteomes" id="UP000537592"/>
    </source>
</evidence>